<feature type="transmembrane region" description="Helical" evidence="1">
    <location>
        <begin position="495"/>
        <end position="520"/>
    </location>
</feature>
<dbReference type="OrthoDB" id="434682at2759"/>
<feature type="transmembrane region" description="Helical" evidence="1">
    <location>
        <begin position="442"/>
        <end position="458"/>
    </location>
</feature>
<keyword evidence="1" id="KW-1133">Transmembrane helix</keyword>
<keyword evidence="4" id="KW-1185">Reference proteome</keyword>
<reference evidence="3" key="2">
    <citation type="submission" date="2024-04" db="EMBL/GenBank/DDBJ databases">
        <authorList>
            <person name="Chen Y."/>
            <person name="Shah S."/>
            <person name="Dougan E. K."/>
            <person name="Thang M."/>
            <person name="Chan C."/>
        </authorList>
    </citation>
    <scope>NUCLEOTIDE SEQUENCE [LARGE SCALE GENOMIC DNA]</scope>
</reference>
<feature type="transmembrane region" description="Helical" evidence="1">
    <location>
        <begin position="54"/>
        <end position="77"/>
    </location>
</feature>
<sequence length="549" mass="59989">MAETAASDVEAQGVKPTADSADAQQSVGVGVLGWLGFIIVNLAAWGIVGVTTAISWIFGLGVCLLYIALLIGLAFWLERSGSVYKQFINLLWVLAGWFVFIAGAYIAVNTLGRDGISTGPYPTGISTSAWQFDQGLQDLLPSNATPSLRTWARSAGLYDGTDYITFGGSMFFNGRVNGESRFLRVTGGQTVQVSNRGLALTTFQSKLFFVDDRIYSIEENNGVLSNRQAALSYVGGDVVQGIWVENDVMYYKVNRNCMDPCTGWYGYVSTIFSSSTGTDYTDLRGDTCDAWSTLKQSESACGTGDLGGVSSVLPGPSVESIWGVIFMAAVPMLILSFVVLIRKKMPGLFFNIFGGIVAIVVMVYALVNTLPTQGGLDAVNFFKWFFLIFTSVQWIALVAWSLAVEKQEEWLEELKTWATGVVGVTFFITIHFVLQIPIRQDWWLWVIYGLLALTQMLFSAVVKRTLPMVTGALGAFVVAWKVASEVSQAFQISSYQLRILALFGIIGLEGVGIILAAIAFARNRDAIQDGVRELLTCQRCRQKHHSIAL</sequence>
<evidence type="ECO:0000313" key="2">
    <source>
        <dbReference type="EMBL" id="CAI3994875.1"/>
    </source>
</evidence>
<protein>
    <submittedName>
        <fullName evidence="2">Uncharacterized protein</fullName>
    </submittedName>
</protein>
<organism evidence="2">
    <name type="scientific">Cladocopium goreaui</name>
    <dbReference type="NCBI Taxonomy" id="2562237"/>
    <lineage>
        <taxon>Eukaryota</taxon>
        <taxon>Sar</taxon>
        <taxon>Alveolata</taxon>
        <taxon>Dinophyceae</taxon>
        <taxon>Suessiales</taxon>
        <taxon>Symbiodiniaceae</taxon>
        <taxon>Cladocopium</taxon>
    </lineage>
</organism>
<comment type="caution">
    <text evidence="2">The sequence shown here is derived from an EMBL/GenBank/DDBJ whole genome shotgun (WGS) entry which is preliminary data.</text>
</comment>
<dbReference type="EMBL" id="CAMXCT010002002">
    <property type="protein sequence ID" value="CAI3994875.1"/>
    <property type="molecule type" value="Genomic_DNA"/>
</dbReference>
<evidence type="ECO:0000313" key="4">
    <source>
        <dbReference type="Proteomes" id="UP001152797"/>
    </source>
</evidence>
<proteinExistence type="predicted"/>
<dbReference type="AlphaFoldDB" id="A0A9P1CNK8"/>
<feature type="transmembrane region" description="Helical" evidence="1">
    <location>
        <begin position="416"/>
        <end position="436"/>
    </location>
</feature>
<dbReference type="EMBL" id="CAMXCT020002002">
    <property type="protein sequence ID" value="CAL1148250.1"/>
    <property type="molecule type" value="Genomic_DNA"/>
</dbReference>
<keyword evidence="1" id="KW-0812">Transmembrane</keyword>
<feature type="transmembrane region" description="Helical" evidence="1">
    <location>
        <begin position="382"/>
        <end position="404"/>
    </location>
</feature>
<feature type="transmembrane region" description="Helical" evidence="1">
    <location>
        <begin position="89"/>
        <end position="108"/>
    </location>
</feature>
<name>A0A9P1CNK8_9DINO</name>
<gene>
    <name evidence="2" type="ORF">C1SCF055_LOCUS21490</name>
</gene>
<keyword evidence="1" id="KW-0472">Membrane</keyword>
<dbReference type="Proteomes" id="UP001152797">
    <property type="component" value="Unassembled WGS sequence"/>
</dbReference>
<feature type="transmembrane region" description="Helical" evidence="1">
    <location>
        <begin position="348"/>
        <end position="367"/>
    </location>
</feature>
<feature type="transmembrane region" description="Helical" evidence="1">
    <location>
        <begin position="321"/>
        <end position="341"/>
    </location>
</feature>
<reference evidence="2" key="1">
    <citation type="submission" date="2022-10" db="EMBL/GenBank/DDBJ databases">
        <authorList>
            <person name="Chen Y."/>
            <person name="Dougan E. K."/>
            <person name="Chan C."/>
            <person name="Rhodes N."/>
            <person name="Thang M."/>
        </authorList>
    </citation>
    <scope>NUCLEOTIDE SEQUENCE</scope>
</reference>
<evidence type="ECO:0000313" key="3">
    <source>
        <dbReference type="EMBL" id="CAL1148250.1"/>
    </source>
</evidence>
<feature type="transmembrane region" description="Helical" evidence="1">
    <location>
        <begin position="27"/>
        <end position="48"/>
    </location>
</feature>
<evidence type="ECO:0000256" key="1">
    <source>
        <dbReference type="SAM" id="Phobius"/>
    </source>
</evidence>
<dbReference type="EMBL" id="CAMXCT030002002">
    <property type="protein sequence ID" value="CAL4782187.1"/>
    <property type="molecule type" value="Genomic_DNA"/>
</dbReference>
<accession>A0A9P1CNK8</accession>